<keyword evidence="1" id="KW-0812">Transmembrane</keyword>
<protein>
    <submittedName>
        <fullName evidence="2">Uncharacterized protein</fullName>
    </submittedName>
</protein>
<sequence>MKKSHSYKNIKHLIIFFYFVILLCFVTNNIYAHSEINFQNILYTSFEGLYQARFGLEYPPRQEVFHKCKTNNDKPCLKSYYRVVDAKKKIENLPADKTLVNTLDIIEHSCVSEDEYLANFICYGGLMSLYLHNTSEQDMKIFSRITKYQKKIQSLIFNYHFYWVHNRPKNSKWSNYLLKADINWKDDYQKQFIIAEFKKSINDIKGEPWPLRKPD</sequence>
<proteinExistence type="predicted"/>
<name>A0A3B0X3B4_9ZZZZ</name>
<keyword evidence="1" id="KW-0472">Membrane</keyword>
<dbReference type="EMBL" id="UOFH01000226">
    <property type="protein sequence ID" value="VAW62755.1"/>
    <property type="molecule type" value="Genomic_DNA"/>
</dbReference>
<accession>A0A3B0X3B4</accession>
<evidence type="ECO:0000313" key="2">
    <source>
        <dbReference type="EMBL" id="VAW62755.1"/>
    </source>
</evidence>
<evidence type="ECO:0000256" key="1">
    <source>
        <dbReference type="SAM" id="Phobius"/>
    </source>
</evidence>
<keyword evidence="1" id="KW-1133">Transmembrane helix</keyword>
<organism evidence="2">
    <name type="scientific">hydrothermal vent metagenome</name>
    <dbReference type="NCBI Taxonomy" id="652676"/>
    <lineage>
        <taxon>unclassified sequences</taxon>
        <taxon>metagenomes</taxon>
        <taxon>ecological metagenomes</taxon>
    </lineage>
</organism>
<dbReference type="AlphaFoldDB" id="A0A3B0X3B4"/>
<feature type="transmembrane region" description="Helical" evidence="1">
    <location>
        <begin position="12"/>
        <end position="31"/>
    </location>
</feature>
<reference evidence="2" key="1">
    <citation type="submission" date="2018-06" db="EMBL/GenBank/DDBJ databases">
        <authorList>
            <person name="Zhirakovskaya E."/>
        </authorList>
    </citation>
    <scope>NUCLEOTIDE SEQUENCE</scope>
</reference>
<gene>
    <name evidence="2" type="ORF">MNBD_GAMMA08-2956</name>
</gene>